<accession>A0A376KNI5</accession>
<gene>
    <name evidence="2" type="ORF">NCTC10418_01356</name>
</gene>
<reference evidence="2 3" key="1">
    <citation type="submission" date="2018-06" db="EMBL/GenBank/DDBJ databases">
        <authorList>
            <consortium name="Pathogen Informatics"/>
            <person name="Doyle S."/>
        </authorList>
    </citation>
    <scope>NUCLEOTIDE SEQUENCE [LARGE SCALE GENOMIC DNA]</scope>
    <source>
        <strain evidence="2 3">NCTC10418</strain>
    </source>
</reference>
<organism evidence="2 3">
    <name type="scientific">Escherichia coli</name>
    <dbReference type="NCBI Taxonomy" id="562"/>
    <lineage>
        <taxon>Bacteria</taxon>
        <taxon>Pseudomonadati</taxon>
        <taxon>Pseudomonadota</taxon>
        <taxon>Gammaproteobacteria</taxon>
        <taxon>Enterobacterales</taxon>
        <taxon>Enterobacteriaceae</taxon>
        <taxon>Escherichia</taxon>
    </lineage>
</organism>
<protein>
    <submittedName>
        <fullName evidence="2">Uncharacterized protein</fullName>
    </submittedName>
</protein>
<keyword evidence="1" id="KW-0812">Transmembrane</keyword>
<evidence type="ECO:0000313" key="3">
    <source>
        <dbReference type="Proteomes" id="UP000255460"/>
    </source>
</evidence>
<keyword evidence="1" id="KW-0472">Membrane</keyword>
<dbReference type="EMBL" id="UFZQ01000001">
    <property type="protein sequence ID" value="STE83696.1"/>
    <property type="molecule type" value="Genomic_DNA"/>
</dbReference>
<evidence type="ECO:0000313" key="2">
    <source>
        <dbReference type="EMBL" id="STE83696.1"/>
    </source>
</evidence>
<sequence length="77" mass="9005">MKLTHLLLQFFTSFFLWFISIFITALSIIFLLRVFSYYLIGGHFLFSSIDVVKALKIGGYCSLLCNAVSWFLHWCNK</sequence>
<proteinExistence type="predicted"/>
<dbReference type="AlphaFoldDB" id="A0A376KNI5"/>
<evidence type="ECO:0000256" key="1">
    <source>
        <dbReference type="SAM" id="Phobius"/>
    </source>
</evidence>
<keyword evidence="1" id="KW-1133">Transmembrane helix</keyword>
<name>A0A376KNI5_ECOLX</name>
<dbReference type="Proteomes" id="UP000255460">
    <property type="component" value="Unassembled WGS sequence"/>
</dbReference>
<feature type="transmembrane region" description="Helical" evidence="1">
    <location>
        <begin position="6"/>
        <end position="32"/>
    </location>
</feature>